<reference evidence="2" key="1">
    <citation type="submission" date="2021-10" db="EMBL/GenBank/DDBJ databases">
        <title>Streptomyces nigrumlapis sp.nov.,an antimicrobial producing actinobacterium isolated from Black Gobi rocks.</title>
        <authorList>
            <person name="Wen Y."/>
            <person name="Zhang W."/>
            <person name="Liu X.G."/>
        </authorList>
    </citation>
    <scope>NUCLEOTIDE SEQUENCE</scope>
    <source>
        <strain evidence="2">ST13-2-2</strain>
    </source>
</reference>
<dbReference type="RefSeq" id="WP_248861888.1">
    <property type="nucleotide sequence ID" value="NZ_CP086322.1"/>
</dbReference>
<protein>
    <submittedName>
        <fullName evidence="2">Uncharacterized protein</fullName>
    </submittedName>
</protein>
<proteinExistence type="predicted"/>
<evidence type="ECO:0000313" key="3">
    <source>
        <dbReference type="Proteomes" id="UP000830115"/>
    </source>
</evidence>
<gene>
    <name evidence="2" type="ORF">K9S39_03640</name>
</gene>
<evidence type="ECO:0000256" key="1">
    <source>
        <dbReference type="SAM" id="MobiDB-lite"/>
    </source>
</evidence>
<organism evidence="2 3">
    <name type="scientific">Streptomyces halobius</name>
    <dbReference type="NCBI Taxonomy" id="2879846"/>
    <lineage>
        <taxon>Bacteria</taxon>
        <taxon>Bacillati</taxon>
        <taxon>Actinomycetota</taxon>
        <taxon>Actinomycetes</taxon>
        <taxon>Kitasatosporales</taxon>
        <taxon>Streptomycetaceae</taxon>
        <taxon>Streptomyces</taxon>
    </lineage>
</organism>
<evidence type="ECO:0000313" key="2">
    <source>
        <dbReference type="EMBL" id="UQA91096.1"/>
    </source>
</evidence>
<name>A0ABY4M3X9_9ACTN</name>
<keyword evidence="3" id="KW-1185">Reference proteome</keyword>
<sequence length="119" mass="12696">MDEGKEDVHQRGAGEHAVGHPEHGSQHPAAVVDGDEQTVVAEGEDQPGCEVEYVAECFGAGAIGGEDGAEQERDVDELVRGPQRCGEDAGADETARQRGPHTHRRSCWWSAQAALINAR</sequence>
<dbReference type="Proteomes" id="UP000830115">
    <property type="component" value="Chromosome"/>
</dbReference>
<feature type="region of interest" description="Disordered" evidence="1">
    <location>
        <begin position="82"/>
        <end position="106"/>
    </location>
</feature>
<dbReference type="EMBL" id="CP086322">
    <property type="protein sequence ID" value="UQA91096.1"/>
    <property type="molecule type" value="Genomic_DNA"/>
</dbReference>
<accession>A0ABY4M3X9</accession>
<feature type="region of interest" description="Disordered" evidence="1">
    <location>
        <begin position="1"/>
        <end position="46"/>
    </location>
</feature>
<feature type="compositionally biased region" description="Basic and acidic residues" evidence="1">
    <location>
        <begin position="1"/>
        <end position="25"/>
    </location>
</feature>